<dbReference type="EMBL" id="CP022684">
    <property type="protein sequence ID" value="AUM14731.1"/>
    <property type="molecule type" value="Genomic_DNA"/>
</dbReference>
<dbReference type="OrthoDB" id="7060741at2"/>
<dbReference type="KEGG" id="kak:Kalk_20875"/>
<reference evidence="2" key="1">
    <citation type="submission" date="2017-08" db="EMBL/GenBank/DDBJ databases">
        <title>Direct submision.</title>
        <authorList>
            <person name="Kim S.-J."/>
            <person name="Rhee S.-K."/>
        </authorList>
    </citation>
    <scope>NUCLEOTIDE SEQUENCE [LARGE SCALE GENOMIC DNA]</scope>
    <source>
        <strain evidence="2">GI5</strain>
    </source>
</reference>
<evidence type="ECO:0008006" key="3">
    <source>
        <dbReference type="Google" id="ProtNLM"/>
    </source>
</evidence>
<dbReference type="RefSeq" id="WP_101896101.1">
    <property type="nucleotide sequence ID" value="NZ_CP022684.1"/>
</dbReference>
<protein>
    <recommendedName>
        <fullName evidence="3">DUF4279 domain-containing protein</fullName>
    </recommendedName>
</protein>
<evidence type="ECO:0000313" key="2">
    <source>
        <dbReference type="Proteomes" id="UP000235116"/>
    </source>
</evidence>
<gene>
    <name evidence="1" type="ORF">Kalk_20875</name>
</gene>
<dbReference type="Proteomes" id="UP000235116">
    <property type="component" value="Chromosome"/>
</dbReference>
<evidence type="ECO:0000313" key="1">
    <source>
        <dbReference type="EMBL" id="AUM14731.1"/>
    </source>
</evidence>
<organism evidence="1 2">
    <name type="scientific">Ketobacter alkanivorans</name>
    <dbReference type="NCBI Taxonomy" id="1917421"/>
    <lineage>
        <taxon>Bacteria</taxon>
        <taxon>Pseudomonadati</taxon>
        <taxon>Pseudomonadota</taxon>
        <taxon>Gammaproteobacteria</taxon>
        <taxon>Pseudomonadales</taxon>
        <taxon>Ketobacteraceae</taxon>
        <taxon>Ketobacter</taxon>
    </lineage>
</organism>
<name>A0A2K9LRG2_9GAMM</name>
<sequence>MIRTSFINVDLELYSKEDLSSIASELKGRIYPLTNEYVDDVYNLAFECSMNDQEPSVVLEKFLALLDQLSDESALLLASCDKKMFDIGYDSGDDGFVSNNISNELLRKVTALGFDIKVTVYPISESDEQ</sequence>
<dbReference type="AlphaFoldDB" id="A0A2K9LRG2"/>
<proteinExistence type="predicted"/>
<accession>A0A2K9LRG2</accession>
<keyword evidence="2" id="KW-1185">Reference proteome</keyword>